<protein>
    <submittedName>
        <fullName evidence="2">Uncharacterized protein</fullName>
    </submittedName>
</protein>
<organism evidence="2 3">
    <name type="scientific">Paroceanicella profunda</name>
    <dbReference type="NCBI Taxonomy" id="2579971"/>
    <lineage>
        <taxon>Bacteria</taxon>
        <taxon>Pseudomonadati</taxon>
        <taxon>Pseudomonadota</taxon>
        <taxon>Alphaproteobacteria</taxon>
        <taxon>Rhodobacterales</taxon>
        <taxon>Paracoccaceae</taxon>
        <taxon>Paroceanicella</taxon>
    </lineage>
</organism>
<keyword evidence="1" id="KW-0732">Signal</keyword>
<feature type="chain" id="PRO_5022885236" evidence="1">
    <location>
        <begin position="22"/>
        <end position="133"/>
    </location>
</feature>
<accession>A0A5B8FHQ2</accession>
<name>A0A5B8FHQ2_9RHOB</name>
<reference evidence="2 3" key="1">
    <citation type="submission" date="2019-06" db="EMBL/GenBank/DDBJ databases">
        <title>Genome sequence of Rhodobacteraceae bacterium D4M1.</title>
        <authorList>
            <person name="Cao J."/>
        </authorList>
    </citation>
    <scope>NUCLEOTIDE SEQUENCE [LARGE SCALE GENOMIC DNA]</scope>
    <source>
        <strain evidence="2 3">D4M1</strain>
    </source>
</reference>
<dbReference type="OrthoDB" id="9844318at2"/>
<evidence type="ECO:0000313" key="2">
    <source>
        <dbReference type="EMBL" id="QDL92721.1"/>
    </source>
</evidence>
<sequence length="133" mass="14479">MPMKTLALGFAALAAGEAAQAACNDEIGGLRQEVVRLEQAALKRQEPNNLIVKMSDGSLRDLRGEAPMSEPLESWFDDAGERETFMTELQGAEKALIDGDEQSCQEAWTRLKTLYDSRTPIEDGAARPAPANN</sequence>
<gene>
    <name evidence="2" type="ORF">FDP22_13565</name>
</gene>
<proteinExistence type="predicted"/>
<dbReference type="KEGG" id="ppru:FDP22_13565"/>
<dbReference type="RefSeq" id="WP_138574435.1">
    <property type="nucleotide sequence ID" value="NZ_CP040818.1"/>
</dbReference>
<keyword evidence="3" id="KW-1185">Reference proteome</keyword>
<dbReference type="Proteomes" id="UP000305888">
    <property type="component" value="Chromosome"/>
</dbReference>
<dbReference type="AlphaFoldDB" id="A0A5B8FHQ2"/>
<dbReference type="EMBL" id="CP040818">
    <property type="protein sequence ID" value="QDL92721.1"/>
    <property type="molecule type" value="Genomic_DNA"/>
</dbReference>
<feature type="signal peptide" evidence="1">
    <location>
        <begin position="1"/>
        <end position="21"/>
    </location>
</feature>
<evidence type="ECO:0000313" key="3">
    <source>
        <dbReference type="Proteomes" id="UP000305888"/>
    </source>
</evidence>
<evidence type="ECO:0000256" key="1">
    <source>
        <dbReference type="SAM" id="SignalP"/>
    </source>
</evidence>